<comment type="caution">
    <text evidence="2">The sequence shown here is derived from an EMBL/GenBank/DDBJ whole genome shotgun (WGS) entry which is preliminary data.</text>
</comment>
<reference evidence="2" key="1">
    <citation type="submission" date="2020-08" db="EMBL/GenBank/DDBJ databases">
        <title>Multicomponent nature underlies the extraordinary mechanical properties of spider dragline silk.</title>
        <authorList>
            <person name="Kono N."/>
            <person name="Nakamura H."/>
            <person name="Mori M."/>
            <person name="Yoshida Y."/>
            <person name="Ohtoshi R."/>
            <person name="Malay A.D."/>
            <person name="Moran D.A.P."/>
            <person name="Tomita M."/>
            <person name="Numata K."/>
            <person name="Arakawa K."/>
        </authorList>
    </citation>
    <scope>NUCLEOTIDE SEQUENCE</scope>
</reference>
<proteinExistence type="predicted"/>
<protein>
    <submittedName>
        <fullName evidence="2">Uncharacterized protein</fullName>
    </submittedName>
</protein>
<sequence>MTFGLRNAAQSFLDSLFRDLPNCFVYIDRLKPCFFADPTKPTSVDKSSTSITSPSIVSAAPHHSQQGTFEQSSKLRVRFAEFSAQYVIRSGRAVHPSRRFT</sequence>
<dbReference type="EMBL" id="BMAV01002577">
    <property type="protein sequence ID" value="GFY41573.1"/>
    <property type="molecule type" value="Genomic_DNA"/>
</dbReference>
<organism evidence="2 3">
    <name type="scientific">Trichonephila inaurata madagascariensis</name>
    <dbReference type="NCBI Taxonomy" id="2747483"/>
    <lineage>
        <taxon>Eukaryota</taxon>
        <taxon>Metazoa</taxon>
        <taxon>Ecdysozoa</taxon>
        <taxon>Arthropoda</taxon>
        <taxon>Chelicerata</taxon>
        <taxon>Arachnida</taxon>
        <taxon>Araneae</taxon>
        <taxon>Araneomorphae</taxon>
        <taxon>Entelegynae</taxon>
        <taxon>Araneoidea</taxon>
        <taxon>Nephilidae</taxon>
        <taxon>Trichonephila</taxon>
        <taxon>Trichonephila inaurata</taxon>
    </lineage>
</organism>
<feature type="region of interest" description="Disordered" evidence="1">
    <location>
        <begin position="40"/>
        <end position="67"/>
    </location>
</feature>
<dbReference type="Proteomes" id="UP000886998">
    <property type="component" value="Unassembled WGS sequence"/>
</dbReference>
<gene>
    <name evidence="2" type="ORF">TNIN_379011</name>
</gene>
<dbReference type="AlphaFoldDB" id="A0A8X6WUI3"/>
<evidence type="ECO:0000313" key="3">
    <source>
        <dbReference type="Proteomes" id="UP000886998"/>
    </source>
</evidence>
<accession>A0A8X6WUI3</accession>
<evidence type="ECO:0000313" key="2">
    <source>
        <dbReference type="EMBL" id="GFY41573.1"/>
    </source>
</evidence>
<name>A0A8X6WUI3_9ARAC</name>
<keyword evidence="3" id="KW-1185">Reference proteome</keyword>
<feature type="compositionally biased region" description="Low complexity" evidence="1">
    <location>
        <begin position="44"/>
        <end position="61"/>
    </location>
</feature>
<evidence type="ECO:0000256" key="1">
    <source>
        <dbReference type="SAM" id="MobiDB-lite"/>
    </source>
</evidence>